<organism evidence="1 2">
    <name type="scientific">Dactylosporangium sucinum</name>
    <dbReference type="NCBI Taxonomy" id="1424081"/>
    <lineage>
        <taxon>Bacteria</taxon>
        <taxon>Bacillati</taxon>
        <taxon>Actinomycetota</taxon>
        <taxon>Actinomycetes</taxon>
        <taxon>Micromonosporales</taxon>
        <taxon>Micromonosporaceae</taxon>
        <taxon>Dactylosporangium</taxon>
    </lineage>
</organism>
<dbReference type="EMBL" id="BMPI01000029">
    <property type="protein sequence ID" value="GGM47385.1"/>
    <property type="molecule type" value="Genomic_DNA"/>
</dbReference>
<name>A0A917TZI3_9ACTN</name>
<reference evidence="1" key="2">
    <citation type="submission" date="2020-09" db="EMBL/GenBank/DDBJ databases">
        <authorList>
            <person name="Sun Q."/>
            <person name="Ohkuma M."/>
        </authorList>
    </citation>
    <scope>NUCLEOTIDE SEQUENCE</scope>
    <source>
        <strain evidence="1">JCM 19831</strain>
    </source>
</reference>
<evidence type="ECO:0000313" key="1">
    <source>
        <dbReference type="EMBL" id="GGM47385.1"/>
    </source>
</evidence>
<protein>
    <submittedName>
        <fullName evidence="1">Uncharacterized protein</fullName>
    </submittedName>
</protein>
<comment type="caution">
    <text evidence="1">The sequence shown here is derived from an EMBL/GenBank/DDBJ whole genome shotgun (WGS) entry which is preliminary data.</text>
</comment>
<reference evidence="1" key="1">
    <citation type="journal article" date="2014" name="Int. J. Syst. Evol. Microbiol.">
        <title>Complete genome sequence of Corynebacterium casei LMG S-19264T (=DSM 44701T), isolated from a smear-ripened cheese.</title>
        <authorList>
            <consortium name="US DOE Joint Genome Institute (JGI-PGF)"/>
            <person name="Walter F."/>
            <person name="Albersmeier A."/>
            <person name="Kalinowski J."/>
            <person name="Ruckert C."/>
        </authorList>
    </citation>
    <scope>NUCLEOTIDE SEQUENCE</scope>
    <source>
        <strain evidence="1">JCM 19831</strain>
    </source>
</reference>
<proteinExistence type="predicted"/>
<keyword evidence="2" id="KW-1185">Reference proteome</keyword>
<gene>
    <name evidence="1" type="ORF">GCM10007977_056280</name>
</gene>
<dbReference type="Proteomes" id="UP000642070">
    <property type="component" value="Unassembled WGS sequence"/>
</dbReference>
<sequence length="49" mass="5622">MSIPHARRRPSTSDKHRYDTAYVVVAIPIPEARPDAVAPPLVYRLRKRP</sequence>
<dbReference type="RefSeq" id="WP_190252957.1">
    <property type="nucleotide sequence ID" value="NZ_BMPI01000029.1"/>
</dbReference>
<dbReference type="AlphaFoldDB" id="A0A917TZI3"/>
<evidence type="ECO:0000313" key="2">
    <source>
        <dbReference type="Proteomes" id="UP000642070"/>
    </source>
</evidence>
<accession>A0A917TZI3</accession>